<dbReference type="AlphaFoldDB" id="A0A511FF41"/>
<dbReference type="Proteomes" id="UP000321723">
    <property type="component" value="Unassembled WGS sequence"/>
</dbReference>
<dbReference type="Pfam" id="PF16571">
    <property type="entry name" value="FBP_C"/>
    <property type="match status" value="1"/>
</dbReference>
<proteinExistence type="predicted"/>
<feature type="compositionally biased region" description="Low complexity" evidence="1">
    <location>
        <begin position="1"/>
        <end position="11"/>
    </location>
</feature>
<organism evidence="3 4">
    <name type="scientific">Cellulomonas hominis</name>
    <dbReference type="NCBI Taxonomy" id="156981"/>
    <lineage>
        <taxon>Bacteria</taxon>
        <taxon>Bacillati</taxon>
        <taxon>Actinomycetota</taxon>
        <taxon>Actinomycetes</taxon>
        <taxon>Micrococcales</taxon>
        <taxon>Cellulomonadaceae</taxon>
        <taxon>Cellulomonas</taxon>
    </lineage>
</organism>
<keyword evidence="4" id="KW-1185">Reference proteome</keyword>
<sequence>MTGPARRAAPTHPHPAADRAAGDAGSLPSTPATGVPTRPCPAPGRPDTPESESVMRPVTEPQIRASFVNCSRREAAQAVLPPDLASRDWDRLDYLGWTDPKNPRRAYVVTWLEDRPVGMVLRASDGATRRSAVCVWCEDVIATNEVSLFVAKRAGSAGRNGNTVGTLICADFACSQNARRRPTIVEAGDDAAAVVARRVAGLQERSARFVAAVAQG</sequence>
<dbReference type="EMBL" id="BJVQ01000051">
    <property type="protein sequence ID" value="GEL47870.1"/>
    <property type="molecule type" value="Genomic_DNA"/>
</dbReference>
<evidence type="ECO:0000313" key="4">
    <source>
        <dbReference type="Proteomes" id="UP000321723"/>
    </source>
</evidence>
<dbReference type="InterPro" id="IPR032330">
    <property type="entry name" value="EF-G-binding_C"/>
</dbReference>
<evidence type="ECO:0000313" key="3">
    <source>
        <dbReference type="EMBL" id="GEL47870.1"/>
    </source>
</evidence>
<evidence type="ECO:0000259" key="2">
    <source>
        <dbReference type="Pfam" id="PF16571"/>
    </source>
</evidence>
<feature type="domain" description="Elongation factor G-binding protein C-terminal treble-clef zinc-finger" evidence="2">
    <location>
        <begin position="62"/>
        <end position="213"/>
    </location>
</feature>
<evidence type="ECO:0000256" key="1">
    <source>
        <dbReference type="SAM" id="MobiDB-lite"/>
    </source>
</evidence>
<feature type="region of interest" description="Disordered" evidence="1">
    <location>
        <begin position="1"/>
        <end position="60"/>
    </location>
</feature>
<accession>A0A511FF41</accession>
<gene>
    <name evidence="3" type="ORF">CHO01_29860</name>
</gene>
<protein>
    <recommendedName>
        <fullName evidence="2">Elongation factor G-binding protein C-terminal treble-clef zinc-finger domain-containing protein</fullName>
    </recommendedName>
</protein>
<reference evidence="3 4" key="1">
    <citation type="submission" date="2019-07" db="EMBL/GenBank/DDBJ databases">
        <title>Whole genome shotgun sequence of Cellulomonas hominis NBRC 16055.</title>
        <authorList>
            <person name="Hosoyama A."/>
            <person name="Uohara A."/>
            <person name="Ohji S."/>
            <person name="Ichikawa N."/>
        </authorList>
    </citation>
    <scope>NUCLEOTIDE SEQUENCE [LARGE SCALE GENOMIC DNA]</scope>
    <source>
        <strain evidence="3 4">NBRC 16055</strain>
    </source>
</reference>
<comment type="caution">
    <text evidence="3">The sequence shown here is derived from an EMBL/GenBank/DDBJ whole genome shotgun (WGS) entry which is preliminary data.</text>
</comment>
<name>A0A511FF41_9CELL</name>